<keyword evidence="7 9" id="KW-1133">Transmembrane helix</keyword>
<feature type="transmembrane region" description="Helical" evidence="9">
    <location>
        <begin position="53"/>
        <end position="74"/>
    </location>
</feature>
<feature type="transmembrane region" description="Helical" evidence="9">
    <location>
        <begin position="197"/>
        <end position="216"/>
    </location>
</feature>
<feature type="transmembrane region" description="Helical" evidence="9">
    <location>
        <begin position="251"/>
        <end position="272"/>
    </location>
</feature>
<evidence type="ECO:0000256" key="9">
    <source>
        <dbReference type="RuleBase" id="RU361157"/>
    </source>
</evidence>
<dbReference type="InterPro" id="IPR047817">
    <property type="entry name" value="ABC2_TM_bact-type"/>
</dbReference>
<gene>
    <name evidence="11" type="ORF">FVR03_10080</name>
</gene>
<evidence type="ECO:0000259" key="10">
    <source>
        <dbReference type="PROSITE" id="PS51012"/>
    </source>
</evidence>
<dbReference type="GO" id="GO:0015920">
    <property type="term" value="P:lipopolysaccharide transport"/>
    <property type="evidence" value="ECO:0007669"/>
    <property type="project" value="TreeGrafter"/>
</dbReference>
<comment type="similarity">
    <text evidence="2 9">Belongs to the ABC-2 integral membrane protein family.</text>
</comment>
<evidence type="ECO:0000256" key="6">
    <source>
        <dbReference type="ARBA" id="ARBA00022692"/>
    </source>
</evidence>
<keyword evidence="5" id="KW-0997">Cell inner membrane</keyword>
<evidence type="ECO:0000256" key="4">
    <source>
        <dbReference type="ARBA" id="ARBA00022475"/>
    </source>
</evidence>
<keyword evidence="12" id="KW-1185">Reference proteome</keyword>
<comment type="caution">
    <text evidence="11">The sequence shown here is derived from an EMBL/GenBank/DDBJ whole genome shotgun (WGS) entry which is preliminary data.</text>
</comment>
<reference evidence="11 12" key="1">
    <citation type="submission" date="2019-08" db="EMBL/GenBank/DDBJ databases">
        <authorList>
            <person name="Shi S."/>
        </authorList>
    </citation>
    <scope>NUCLEOTIDE SEQUENCE [LARGE SCALE GENOMIC DNA]</scope>
    <source>
        <strain evidence="11 12">GY10130</strain>
    </source>
</reference>
<evidence type="ECO:0000256" key="2">
    <source>
        <dbReference type="ARBA" id="ARBA00007783"/>
    </source>
</evidence>
<evidence type="ECO:0000313" key="12">
    <source>
        <dbReference type="Proteomes" id="UP000321926"/>
    </source>
</evidence>
<dbReference type="PANTHER" id="PTHR30413">
    <property type="entry name" value="INNER MEMBRANE TRANSPORT PERMEASE"/>
    <property type="match status" value="1"/>
</dbReference>
<organism evidence="11 12">
    <name type="scientific">Pontibacter qinzhouensis</name>
    <dbReference type="NCBI Taxonomy" id="2603253"/>
    <lineage>
        <taxon>Bacteria</taxon>
        <taxon>Pseudomonadati</taxon>
        <taxon>Bacteroidota</taxon>
        <taxon>Cytophagia</taxon>
        <taxon>Cytophagales</taxon>
        <taxon>Hymenobacteraceae</taxon>
        <taxon>Pontibacter</taxon>
    </lineage>
</organism>
<dbReference type="GO" id="GO:0043190">
    <property type="term" value="C:ATP-binding cassette (ABC) transporter complex"/>
    <property type="evidence" value="ECO:0007669"/>
    <property type="project" value="InterPro"/>
</dbReference>
<dbReference type="PANTHER" id="PTHR30413:SF8">
    <property type="entry name" value="TRANSPORT PERMEASE PROTEIN"/>
    <property type="match status" value="1"/>
</dbReference>
<dbReference type="InterPro" id="IPR013525">
    <property type="entry name" value="ABC2_TM"/>
</dbReference>
<evidence type="ECO:0000256" key="8">
    <source>
        <dbReference type="ARBA" id="ARBA00023136"/>
    </source>
</evidence>
<dbReference type="OrthoDB" id="9786910at2"/>
<evidence type="ECO:0000256" key="3">
    <source>
        <dbReference type="ARBA" id="ARBA00022448"/>
    </source>
</evidence>
<evidence type="ECO:0000313" key="11">
    <source>
        <dbReference type="EMBL" id="TXK46979.1"/>
    </source>
</evidence>
<feature type="transmembrane region" description="Helical" evidence="9">
    <location>
        <begin position="127"/>
        <end position="153"/>
    </location>
</feature>
<evidence type="ECO:0000256" key="7">
    <source>
        <dbReference type="ARBA" id="ARBA00022989"/>
    </source>
</evidence>
<dbReference type="PRINTS" id="PR00164">
    <property type="entry name" value="ABC2TRNSPORT"/>
</dbReference>
<keyword evidence="4 9" id="KW-1003">Cell membrane</keyword>
<comment type="subcellular location">
    <subcellularLocation>
        <location evidence="1">Cell inner membrane</location>
        <topology evidence="1">Multi-pass membrane protein</topology>
    </subcellularLocation>
    <subcellularLocation>
        <location evidence="9">Cell membrane</location>
        <topology evidence="9">Multi-pass membrane protein</topology>
    </subcellularLocation>
</comment>
<dbReference type="AlphaFoldDB" id="A0A5C8K8R1"/>
<dbReference type="EMBL" id="VRTY01000031">
    <property type="protein sequence ID" value="TXK46979.1"/>
    <property type="molecule type" value="Genomic_DNA"/>
</dbReference>
<keyword evidence="8 9" id="KW-0472">Membrane</keyword>
<sequence>MKEKEEDWSLVIEPKSSLFDLQLKEVWRYRDLLQMFVTRDFIAVYKQTILGPIWFFLQPLFTTITFTIVFGNIAGISTGGVPPLLFYMAGITCWNYFAACLTATSNTFVGNANIFGKVYFPRVITPLAIVVSNMLKFGVQFVLFLLLLSYYIFTGADVQPNAYLLLVPLLVVLMAIIAMGFGMLISAMTTRYRDLQFLIGFGVQLAMYASTVIYPVSGIPEKYKTFIMANPMSSIIEVFRFAFLSSGSFQWMYVIYPTVFAVVIFILGMIVFNKVEKTFLDTV</sequence>
<feature type="domain" description="ABC transmembrane type-2" evidence="10">
    <location>
        <begin position="50"/>
        <end position="275"/>
    </location>
</feature>
<dbReference type="Pfam" id="PF01061">
    <property type="entry name" value="ABC2_membrane"/>
    <property type="match status" value="1"/>
</dbReference>
<protein>
    <recommendedName>
        <fullName evidence="9">Transport permease protein</fullName>
    </recommendedName>
</protein>
<evidence type="ECO:0000256" key="5">
    <source>
        <dbReference type="ARBA" id="ARBA00022519"/>
    </source>
</evidence>
<keyword evidence="6 9" id="KW-0812">Transmembrane</keyword>
<proteinExistence type="inferred from homology"/>
<dbReference type="PROSITE" id="PS51012">
    <property type="entry name" value="ABC_TM2"/>
    <property type="match status" value="1"/>
</dbReference>
<evidence type="ECO:0000256" key="1">
    <source>
        <dbReference type="ARBA" id="ARBA00004429"/>
    </source>
</evidence>
<keyword evidence="3 9" id="KW-0813">Transport</keyword>
<feature type="transmembrane region" description="Helical" evidence="9">
    <location>
        <begin position="94"/>
        <end position="115"/>
    </location>
</feature>
<dbReference type="InterPro" id="IPR000412">
    <property type="entry name" value="ABC_2_transport"/>
</dbReference>
<name>A0A5C8K8R1_9BACT</name>
<feature type="transmembrane region" description="Helical" evidence="9">
    <location>
        <begin position="165"/>
        <end position="185"/>
    </location>
</feature>
<accession>A0A5C8K8R1</accession>
<dbReference type="GO" id="GO:0140359">
    <property type="term" value="F:ABC-type transporter activity"/>
    <property type="evidence" value="ECO:0007669"/>
    <property type="project" value="InterPro"/>
</dbReference>
<dbReference type="Proteomes" id="UP000321926">
    <property type="component" value="Unassembled WGS sequence"/>
</dbReference>